<dbReference type="GO" id="GO:0006508">
    <property type="term" value="P:proteolysis"/>
    <property type="evidence" value="ECO:0007669"/>
    <property type="project" value="UniProtKB-KW"/>
</dbReference>
<dbReference type="PANTHER" id="PTHR22939">
    <property type="entry name" value="SERINE PROTEASE FAMILY S1C HTRA-RELATED"/>
    <property type="match status" value="1"/>
</dbReference>
<feature type="active site" description="Charge relay system" evidence="7">
    <location>
        <position position="245"/>
    </location>
</feature>
<evidence type="ECO:0000256" key="8">
    <source>
        <dbReference type="PIRSR" id="PIRSR611782-2"/>
    </source>
</evidence>
<evidence type="ECO:0000259" key="10">
    <source>
        <dbReference type="PROSITE" id="PS50106"/>
    </source>
</evidence>
<organism evidence="11 12">
    <name type="scientific">candidate division WOR_3 bacterium SM23_42</name>
    <dbReference type="NCBI Taxonomy" id="1703779"/>
    <lineage>
        <taxon>Bacteria</taxon>
        <taxon>Bacteria division WOR-3</taxon>
    </lineage>
</organism>
<keyword evidence="6" id="KW-0720">Serine protease</keyword>
<dbReference type="InterPro" id="IPR001478">
    <property type="entry name" value="PDZ"/>
</dbReference>
<evidence type="ECO:0000256" key="6">
    <source>
        <dbReference type="ARBA" id="ARBA00022825"/>
    </source>
</evidence>
<feature type="binding site" evidence="8">
    <location>
        <position position="134"/>
    </location>
    <ligand>
        <name>substrate</name>
    </ligand>
</feature>
<keyword evidence="4" id="KW-0677">Repeat</keyword>
<keyword evidence="9" id="KW-0472">Membrane</keyword>
<gene>
    <name evidence="11" type="ORF">AMJ83_04400</name>
</gene>
<feature type="binding site" evidence="8">
    <location>
        <position position="78"/>
    </location>
    <ligand>
        <name>substrate</name>
    </ligand>
</feature>
<dbReference type="PANTHER" id="PTHR22939:SF129">
    <property type="entry name" value="SERINE PROTEASE HTRA2, MITOCHONDRIAL"/>
    <property type="match status" value="1"/>
</dbReference>
<reference evidence="11 12" key="1">
    <citation type="journal article" date="2015" name="Microbiome">
        <title>Genomic resolution of linkages in carbon, nitrogen, and sulfur cycling among widespread estuary sediment bacteria.</title>
        <authorList>
            <person name="Baker B.J."/>
            <person name="Lazar C.S."/>
            <person name="Teske A.P."/>
            <person name="Dick G.J."/>
        </authorList>
    </citation>
    <scope>NUCLEOTIDE SEQUENCE [LARGE SCALE GENOMIC DNA]</scope>
    <source>
        <strain evidence="11">SM23_42</strain>
    </source>
</reference>
<keyword evidence="9" id="KW-1133">Transmembrane helix</keyword>
<dbReference type="Proteomes" id="UP000051373">
    <property type="component" value="Unassembled WGS sequence"/>
</dbReference>
<dbReference type="CDD" id="cd10839">
    <property type="entry name" value="cpPDZ1_DegP-like"/>
    <property type="match status" value="1"/>
</dbReference>
<keyword evidence="3" id="KW-0732">Signal</keyword>
<dbReference type="SUPFAM" id="SSF50156">
    <property type="entry name" value="PDZ domain-like"/>
    <property type="match status" value="2"/>
</dbReference>
<evidence type="ECO:0000256" key="3">
    <source>
        <dbReference type="ARBA" id="ARBA00022729"/>
    </source>
</evidence>
<dbReference type="CDD" id="cd06779">
    <property type="entry name" value="cpPDZ_Deg_HtrA-like"/>
    <property type="match status" value="1"/>
</dbReference>
<keyword evidence="9" id="KW-0812">Transmembrane</keyword>
<dbReference type="STRING" id="1703779.AMJ83_04400"/>
<dbReference type="Pfam" id="PF13365">
    <property type="entry name" value="Trypsin_2"/>
    <property type="match status" value="1"/>
</dbReference>
<dbReference type="Gene3D" id="2.40.10.120">
    <property type="match status" value="1"/>
</dbReference>
<dbReference type="PROSITE" id="PS50106">
    <property type="entry name" value="PDZ"/>
    <property type="match status" value="2"/>
</dbReference>
<dbReference type="SUPFAM" id="SSF50494">
    <property type="entry name" value="Trypsin-like serine proteases"/>
    <property type="match status" value="1"/>
</dbReference>
<dbReference type="GO" id="GO:0004252">
    <property type="term" value="F:serine-type endopeptidase activity"/>
    <property type="evidence" value="ECO:0007669"/>
    <property type="project" value="InterPro"/>
</dbReference>
<evidence type="ECO:0000256" key="1">
    <source>
        <dbReference type="ARBA" id="ARBA00010541"/>
    </source>
</evidence>
<dbReference type="AlphaFoldDB" id="A0A0S8FWF4"/>
<feature type="domain" description="PDZ" evidence="10">
    <location>
        <begin position="395"/>
        <end position="477"/>
    </location>
</feature>
<dbReference type="EMBL" id="LJUJ01000006">
    <property type="protein sequence ID" value="KPK64060.1"/>
    <property type="molecule type" value="Genomic_DNA"/>
</dbReference>
<dbReference type="InterPro" id="IPR009003">
    <property type="entry name" value="Peptidase_S1_PA"/>
</dbReference>
<comment type="similarity">
    <text evidence="1">Belongs to the peptidase S1C family.</text>
</comment>
<keyword evidence="2" id="KW-0645">Protease</keyword>
<dbReference type="Gene3D" id="2.30.42.10">
    <property type="match status" value="2"/>
</dbReference>
<feature type="binding site" evidence="8">
    <location>
        <begin position="243"/>
        <end position="245"/>
    </location>
    <ligand>
        <name>substrate</name>
    </ligand>
</feature>
<evidence type="ECO:0000313" key="12">
    <source>
        <dbReference type="Proteomes" id="UP000051373"/>
    </source>
</evidence>
<feature type="domain" description="PDZ" evidence="10">
    <location>
        <begin position="294"/>
        <end position="380"/>
    </location>
</feature>
<feature type="transmembrane region" description="Helical" evidence="9">
    <location>
        <begin position="12"/>
        <end position="33"/>
    </location>
</feature>
<feature type="active site" description="Charge relay system" evidence="7">
    <location>
        <position position="167"/>
    </location>
</feature>
<dbReference type="PRINTS" id="PR00834">
    <property type="entry name" value="PROTEASES2C"/>
</dbReference>
<name>A0A0S8FWF4_UNCW3</name>
<protein>
    <recommendedName>
        <fullName evidence="10">PDZ domain-containing protein</fullName>
    </recommendedName>
</protein>
<evidence type="ECO:0000256" key="5">
    <source>
        <dbReference type="ARBA" id="ARBA00022801"/>
    </source>
</evidence>
<dbReference type="InterPro" id="IPR036034">
    <property type="entry name" value="PDZ_sf"/>
</dbReference>
<evidence type="ECO:0000256" key="4">
    <source>
        <dbReference type="ARBA" id="ARBA00022737"/>
    </source>
</evidence>
<evidence type="ECO:0000256" key="9">
    <source>
        <dbReference type="SAM" id="Phobius"/>
    </source>
</evidence>
<evidence type="ECO:0000313" key="11">
    <source>
        <dbReference type="EMBL" id="KPK64060.1"/>
    </source>
</evidence>
<proteinExistence type="inferred from homology"/>
<dbReference type="InterPro" id="IPR001940">
    <property type="entry name" value="Peptidase_S1C"/>
</dbReference>
<keyword evidence="5" id="KW-0378">Hydrolase</keyword>
<sequence>MVHKNISLRNAGIIAGAAAVFAFLFGIIITASLPGLANRSEANPDPVTALPLVTERGESPFTRVAENVTPAVANISAEKTVSSTFPGFEWRFEGPWDDLFKDFFRGTPRGQQRTQTLGSGFIISEDGYLVTNYHVIRGASDIVVKLTNKQEFKGDEIKIIGTDPRTDIALLKIENAKDLPYLEFGDSDGVKVGDWAIAFGNPFHLEGTVTVGVISAKGRAGIALPEGPDFQSFLQTDAAINPGNSGGPLVNIRGEVIGINTAITSPSGGNVGIGFAIPANLAKSVIEELKSEGKVTRGYLGVYLQEISEDLKDAMDLPSLEGVLISEVVDNTPASRAGLKGGDVILEFDGKKIEDMASFRIMVASTDVGKEVRMKVLRDGKEKTLKVTLGEMPETISTAPEAPEQEYELGLRVVDVDDQRAFRFEPKATRGVIVIDIRPDSPAAKAGFDVGDVIMAIGNKSISDIDDYRDAIEGLKEDKPVIFHLQRGERKLYVAVTP</sequence>
<feature type="binding site" evidence="8">
    <location>
        <position position="167"/>
    </location>
    <ligand>
        <name>substrate</name>
    </ligand>
</feature>
<feature type="active site" description="Charge relay system" evidence="7">
    <location>
        <position position="134"/>
    </location>
</feature>
<dbReference type="NCBIfam" id="TIGR02037">
    <property type="entry name" value="degP_htrA_DO"/>
    <property type="match status" value="1"/>
</dbReference>
<evidence type="ECO:0000256" key="2">
    <source>
        <dbReference type="ARBA" id="ARBA00022670"/>
    </source>
</evidence>
<comment type="caution">
    <text evidence="11">The sequence shown here is derived from an EMBL/GenBank/DDBJ whole genome shotgun (WGS) entry which is preliminary data.</text>
</comment>
<accession>A0A0S8FWF4</accession>
<dbReference type="SMART" id="SM00228">
    <property type="entry name" value="PDZ"/>
    <property type="match status" value="2"/>
</dbReference>
<dbReference type="Pfam" id="PF13180">
    <property type="entry name" value="PDZ_2"/>
    <property type="match status" value="2"/>
</dbReference>
<evidence type="ECO:0000256" key="7">
    <source>
        <dbReference type="PIRSR" id="PIRSR611782-1"/>
    </source>
</evidence>
<dbReference type="InterPro" id="IPR011782">
    <property type="entry name" value="Pept_S1C_Do"/>
</dbReference>